<sequence length="177" mass="20037">MDHSSAQTVILATGLQSSGSTMLSWCFLQRPDMNGTLDGDTDLVPLPPPGVETPFLWYKTTISCFTLGEQVAVLEDAGYTVRPLLMVRDVRAVWMSLMKKPYGRNGVTAEDPRLRLRFRRFLHSWQDAAEKNIPVFRFEDLLARPQDSLKTLCGQLELPWQQAMIDWPKPAEQIADA</sequence>
<proteinExistence type="predicted"/>
<dbReference type="EMBL" id="DRLF01000006">
    <property type="protein sequence ID" value="HEC05237.1"/>
    <property type="molecule type" value="Genomic_DNA"/>
</dbReference>
<dbReference type="Pfam" id="PF13469">
    <property type="entry name" value="Sulfotransfer_3"/>
    <property type="match status" value="1"/>
</dbReference>
<gene>
    <name evidence="1" type="ORF">ENJ12_00155</name>
</gene>
<reference evidence="1" key="1">
    <citation type="journal article" date="2020" name="mSystems">
        <title>Genome- and Community-Level Interaction Insights into Carbon Utilization and Element Cycling Functions of Hydrothermarchaeota in Hydrothermal Sediment.</title>
        <authorList>
            <person name="Zhou Z."/>
            <person name="Liu Y."/>
            <person name="Xu W."/>
            <person name="Pan J."/>
            <person name="Luo Z.H."/>
            <person name="Li M."/>
        </authorList>
    </citation>
    <scope>NUCLEOTIDE SEQUENCE [LARGE SCALE GENOMIC DNA]</scope>
    <source>
        <strain evidence="1">HyVt-458</strain>
    </source>
</reference>
<dbReference type="InterPro" id="IPR027417">
    <property type="entry name" value="P-loop_NTPase"/>
</dbReference>
<comment type="caution">
    <text evidence="1">The sequence shown here is derived from an EMBL/GenBank/DDBJ whole genome shotgun (WGS) entry which is preliminary data.</text>
</comment>
<protein>
    <recommendedName>
        <fullName evidence="2">Sulfotransferase family protein</fullName>
    </recommendedName>
</protein>
<dbReference type="Gene3D" id="3.40.50.300">
    <property type="entry name" value="P-loop containing nucleotide triphosphate hydrolases"/>
    <property type="match status" value="1"/>
</dbReference>
<evidence type="ECO:0008006" key="2">
    <source>
        <dbReference type="Google" id="ProtNLM"/>
    </source>
</evidence>
<dbReference type="Proteomes" id="UP000886339">
    <property type="component" value="Unassembled WGS sequence"/>
</dbReference>
<organism evidence="1">
    <name type="scientific">Thiolapillus brandeum</name>
    <dbReference type="NCBI Taxonomy" id="1076588"/>
    <lineage>
        <taxon>Bacteria</taxon>
        <taxon>Pseudomonadati</taxon>
        <taxon>Pseudomonadota</taxon>
        <taxon>Gammaproteobacteria</taxon>
        <taxon>Chromatiales</taxon>
        <taxon>Sedimenticolaceae</taxon>
        <taxon>Thiolapillus</taxon>
    </lineage>
</organism>
<name>A0A831W977_9GAMM</name>
<accession>A0A831W977</accession>
<dbReference type="AlphaFoldDB" id="A0A831W977"/>
<dbReference type="SUPFAM" id="SSF52540">
    <property type="entry name" value="P-loop containing nucleoside triphosphate hydrolases"/>
    <property type="match status" value="1"/>
</dbReference>
<feature type="non-terminal residue" evidence="1">
    <location>
        <position position="177"/>
    </location>
</feature>
<evidence type="ECO:0000313" key="1">
    <source>
        <dbReference type="EMBL" id="HEC05237.1"/>
    </source>
</evidence>